<sequence>MDLLTPAVKPPPAPRHRRSAGLPPAPREGGTRLQAAARERREPATTPARIRVMALVAAALAVALAALLTFEVRRERGGLEVIGRQTAPVVMASSDLYFALGDMDAQLANILLVGNDTGLGFTRGDALKIYQERRGQVSQALQRASETADADPEAARAVRDILDGLGRYETLAAQMVLLDEQESHPAGRPTASTLAKYREATDLLKAVLLPAAQGLIDRNSQILEETYQRQRGLALTVRTWLMAVGILLLAALFLLQVYVSRRFHRWLNPALALATLIAAVLVLSGHTLTTNGAEYLRVAKKDSFDSVLALNRARAVSYDANADESRYLLDPQRAGQYEKAFLDKTLQLVALDGATLSTFDERLSAAQRAYRADRTAIEWQGFYGKGFRNITFVGERELAEKTLETYQVYQVDDRQIRQLASGGRLRSAIAFCTSYNPGDSNYHFSEYDKALSAWIDMNEGWFERSIRDGERQLAGWTVIPAVAAVLVLGLLALGLRRRLAEYHRSIG</sequence>
<dbReference type="RefSeq" id="WP_308712486.1">
    <property type="nucleotide sequence ID" value="NZ_JAVHUY010000009.1"/>
</dbReference>
<organism evidence="3 4">
    <name type="scientific">Phytohabitans maris</name>
    <dbReference type="NCBI Taxonomy" id="3071409"/>
    <lineage>
        <taxon>Bacteria</taxon>
        <taxon>Bacillati</taxon>
        <taxon>Actinomycetota</taxon>
        <taxon>Actinomycetes</taxon>
        <taxon>Micromonosporales</taxon>
        <taxon>Micromonosporaceae</taxon>
    </lineage>
</organism>
<protein>
    <recommendedName>
        <fullName evidence="5">DUF4239 domain-containing protein</fullName>
    </recommendedName>
</protein>
<keyword evidence="2" id="KW-0472">Membrane</keyword>
<evidence type="ECO:0000313" key="3">
    <source>
        <dbReference type="EMBL" id="MDQ7905214.1"/>
    </source>
</evidence>
<keyword evidence="4" id="KW-1185">Reference proteome</keyword>
<evidence type="ECO:0000256" key="2">
    <source>
        <dbReference type="SAM" id="Phobius"/>
    </source>
</evidence>
<dbReference type="Proteomes" id="UP001230908">
    <property type="component" value="Unassembled WGS sequence"/>
</dbReference>
<keyword evidence="2" id="KW-1133">Transmembrane helix</keyword>
<comment type="caution">
    <text evidence="3">The sequence shown here is derived from an EMBL/GenBank/DDBJ whole genome shotgun (WGS) entry which is preliminary data.</text>
</comment>
<evidence type="ECO:0000313" key="4">
    <source>
        <dbReference type="Proteomes" id="UP001230908"/>
    </source>
</evidence>
<feature type="transmembrane region" description="Helical" evidence="2">
    <location>
        <begin position="239"/>
        <end position="258"/>
    </location>
</feature>
<dbReference type="EMBL" id="JAVHUY010000009">
    <property type="protein sequence ID" value="MDQ7905214.1"/>
    <property type="molecule type" value="Genomic_DNA"/>
</dbReference>
<feature type="transmembrane region" description="Helical" evidence="2">
    <location>
        <begin position="50"/>
        <end position="70"/>
    </location>
</feature>
<proteinExistence type="predicted"/>
<name>A0ABU0ZFP7_9ACTN</name>
<evidence type="ECO:0008006" key="5">
    <source>
        <dbReference type="Google" id="ProtNLM"/>
    </source>
</evidence>
<reference evidence="3 4" key="1">
    <citation type="submission" date="2023-08" db="EMBL/GenBank/DDBJ databases">
        <title>Phytohabitans sansha sp. nov., isolated from marine sediment.</title>
        <authorList>
            <person name="Zhao Y."/>
            <person name="Yi K."/>
        </authorList>
    </citation>
    <scope>NUCLEOTIDE SEQUENCE [LARGE SCALE GENOMIC DNA]</scope>
    <source>
        <strain evidence="3 4">ZYX-F-186</strain>
    </source>
</reference>
<feature type="region of interest" description="Disordered" evidence="1">
    <location>
        <begin position="1"/>
        <end position="44"/>
    </location>
</feature>
<feature type="transmembrane region" description="Helical" evidence="2">
    <location>
        <begin position="270"/>
        <end position="288"/>
    </location>
</feature>
<feature type="transmembrane region" description="Helical" evidence="2">
    <location>
        <begin position="473"/>
        <end position="495"/>
    </location>
</feature>
<accession>A0ABU0ZFP7</accession>
<gene>
    <name evidence="3" type="ORF">RB614_11835</name>
</gene>
<keyword evidence="2" id="KW-0812">Transmembrane</keyword>
<evidence type="ECO:0000256" key="1">
    <source>
        <dbReference type="SAM" id="MobiDB-lite"/>
    </source>
</evidence>